<evidence type="ECO:0000313" key="19">
    <source>
        <dbReference type="EnsemblMetazoa" id="GAUT013195-PA"/>
    </source>
</evidence>
<organism evidence="19 20">
    <name type="scientific">Glossina austeni</name>
    <name type="common">Savannah tsetse fly</name>
    <dbReference type="NCBI Taxonomy" id="7395"/>
    <lineage>
        <taxon>Eukaryota</taxon>
        <taxon>Metazoa</taxon>
        <taxon>Ecdysozoa</taxon>
        <taxon>Arthropoda</taxon>
        <taxon>Hexapoda</taxon>
        <taxon>Insecta</taxon>
        <taxon>Pterygota</taxon>
        <taxon>Neoptera</taxon>
        <taxon>Endopterygota</taxon>
        <taxon>Diptera</taxon>
        <taxon>Brachycera</taxon>
        <taxon>Muscomorpha</taxon>
        <taxon>Hippoboscoidea</taxon>
        <taxon>Glossinidae</taxon>
        <taxon>Glossina</taxon>
    </lineage>
</organism>
<dbReference type="STRING" id="7395.A0A1A9URR0"/>
<comment type="subcellular location">
    <subcellularLocation>
        <location evidence="3">Cytoplasm</location>
    </subcellularLocation>
    <subcellularLocation>
        <location evidence="2">Nucleus</location>
    </subcellularLocation>
</comment>
<comment type="catalytic activity">
    <reaction evidence="1">
        <text>S-ubiquitinyl-[E2 ubiquitin-conjugating enzyme]-L-cysteine + [acceptor protein]-L-lysine = [E2 ubiquitin-conjugating enzyme]-L-cysteine + N(6)-ubiquitinyl-[acceptor protein]-L-lysine.</text>
        <dbReference type="EC" id="2.3.2.27"/>
    </reaction>
</comment>
<keyword evidence="8" id="KW-0808">Transferase</keyword>
<dbReference type="EC" id="2.3.2.27" evidence="6"/>
<dbReference type="PANTHER" id="PTHR12983">
    <property type="entry name" value="RING FINGER 10 FAMILY MEMBER"/>
    <property type="match status" value="1"/>
</dbReference>
<protein>
    <recommendedName>
        <fullName evidence="14">E3 ubiquitin-protein ligase RNF10</fullName>
        <ecNumber evidence="6">2.3.2.27</ecNumber>
    </recommendedName>
    <alternativeName>
        <fullName evidence="15">RING finger protein 10</fullName>
    </alternativeName>
</protein>
<dbReference type="InterPro" id="IPR001841">
    <property type="entry name" value="Znf_RING"/>
</dbReference>
<feature type="compositionally biased region" description="Polar residues" evidence="17">
    <location>
        <begin position="51"/>
        <end position="69"/>
    </location>
</feature>
<dbReference type="InterPro" id="IPR017907">
    <property type="entry name" value="Znf_RING_CS"/>
</dbReference>
<evidence type="ECO:0000256" key="1">
    <source>
        <dbReference type="ARBA" id="ARBA00000900"/>
    </source>
</evidence>
<evidence type="ECO:0000256" key="13">
    <source>
        <dbReference type="ARBA" id="ARBA00023242"/>
    </source>
</evidence>
<dbReference type="VEuPathDB" id="VectorBase:GAUT013195"/>
<dbReference type="AlphaFoldDB" id="A0A1A9URR0"/>
<keyword evidence="20" id="KW-1185">Reference proteome</keyword>
<evidence type="ECO:0000256" key="15">
    <source>
        <dbReference type="ARBA" id="ARBA00035390"/>
    </source>
</evidence>
<proteinExistence type="inferred from homology"/>
<evidence type="ECO:0000256" key="7">
    <source>
        <dbReference type="ARBA" id="ARBA00022490"/>
    </source>
</evidence>
<dbReference type="SUPFAM" id="SSF57850">
    <property type="entry name" value="RING/U-box"/>
    <property type="match status" value="1"/>
</dbReference>
<accession>A0A1A9URR0</accession>
<dbReference type="PANTHER" id="PTHR12983:SF9">
    <property type="entry name" value="E3 UBIQUITIN-PROTEIN LIGASE RNF10"/>
    <property type="match status" value="1"/>
</dbReference>
<dbReference type="CDD" id="cd16536">
    <property type="entry name" value="RING-HC_RNF10"/>
    <property type="match status" value="1"/>
</dbReference>
<keyword evidence="7" id="KW-0963">Cytoplasm</keyword>
<name>A0A1A9URR0_GLOAU</name>
<sequence>MDNNKKQQQNFSRTGNAKSTHSSTDCNRQKSSSDLQATKNWPKNSRRRENPFTSARNNYSNNNGKQYTSAKVRPNVDKRPRIRGYANNGSDSYRNTNHDYLAAGSGLTASETAPNGLALGPVAGRYEHIDYTPGNKRQNLNHLLNFYCTPREVDYSYSFGYGGSSGGYTQRHAHNKKQKYNKEQFLQANFQFVIKASATPKTDDSPDTLIDWSLIEQINIQTPEETQCPICLYPPIAAKITRCGHVYCWPCVLHYLSLSDKTWRKCPICYEAVHVEDLKSAAIMQQQTYNIGSEIIFQLMRRKKGSLYIERHNNLMPETLKEKYPYVSDQADKKLFSKFLLAKRSDVADILDREEHELLSNVDESCPEYVFIQQALELLKKRQLLNKVADEKDNDIEVAENSHLQIETEVSDDKNVKVFEKNEEHATNDTAEILTKDNTLEPITSTIVASTIKYYYFYQCEDGQNIYLHPLNVKMLQACYGGLAGGPAVIKAHILQKEHHSMDEDHRRKFTCLSHLPLTCQFIVVEIELLPPYITEEIMDAFRIDVLFRKKERQRRAREEREREKQINAINDRQMGKLIASTANINLSSAQEFPTCGFEEPLTPTIDIGAVVAIDSDTLTTSTNERGHRIKTHSAGSVGSCSYSAIASHCQQEHAPWATVNAIELQKSCSADTKQSSNEEDSSVLNNLHTSFGDVLAQAFSAQKQDKKKCSKVENAPTNVNSKKSKKVKKMLPLYSTGMNFNGN</sequence>
<dbReference type="GO" id="GO:0061630">
    <property type="term" value="F:ubiquitin protein ligase activity"/>
    <property type="evidence" value="ECO:0007669"/>
    <property type="project" value="UniProtKB-EC"/>
</dbReference>
<dbReference type="GO" id="GO:0005634">
    <property type="term" value="C:nucleus"/>
    <property type="evidence" value="ECO:0007669"/>
    <property type="project" value="UniProtKB-SubCell"/>
</dbReference>
<dbReference type="PROSITE" id="PS00518">
    <property type="entry name" value="ZF_RING_1"/>
    <property type="match status" value="1"/>
</dbReference>
<evidence type="ECO:0000256" key="10">
    <source>
        <dbReference type="ARBA" id="ARBA00022771"/>
    </source>
</evidence>
<dbReference type="PROSITE" id="PS50089">
    <property type="entry name" value="ZF_RING_2"/>
    <property type="match status" value="1"/>
</dbReference>
<keyword evidence="9" id="KW-0479">Metal-binding</keyword>
<dbReference type="InterPro" id="IPR013083">
    <property type="entry name" value="Znf_RING/FYVE/PHD"/>
</dbReference>
<dbReference type="InterPro" id="IPR018957">
    <property type="entry name" value="Znf_C3HC4_RING-type"/>
</dbReference>
<dbReference type="Pfam" id="PF00097">
    <property type="entry name" value="zf-C3HC4"/>
    <property type="match status" value="1"/>
</dbReference>
<reference evidence="19" key="1">
    <citation type="submission" date="2020-05" db="UniProtKB">
        <authorList>
            <consortium name="EnsemblMetazoa"/>
        </authorList>
    </citation>
    <scope>IDENTIFICATION</scope>
    <source>
        <strain evidence="19">TTRI</strain>
    </source>
</reference>
<dbReference type="GO" id="GO:0008270">
    <property type="term" value="F:zinc ion binding"/>
    <property type="evidence" value="ECO:0007669"/>
    <property type="project" value="UniProtKB-KW"/>
</dbReference>
<evidence type="ECO:0000256" key="9">
    <source>
        <dbReference type="ARBA" id="ARBA00022723"/>
    </source>
</evidence>
<evidence type="ECO:0000256" key="5">
    <source>
        <dbReference type="ARBA" id="ARBA00008117"/>
    </source>
</evidence>
<evidence type="ECO:0000256" key="8">
    <source>
        <dbReference type="ARBA" id="ARBA00022679"/>
    </source>
</evidence>
<dbReference type="Gene3D" id="3.30.40.10">
    <property type="entry name" value="Zinc/RING finger domain, C3HC4 (zinc finger)"/>
    <property type="match status" value="1"/>
</dbReference>
<evidence type="ECO:0000256" key="11">
    <source>
        <dbReference type="ARBA" id="ARBA00022786"/>
    </source>
</evidence>
<dbReference type="SMART" id="SM00184">
    <property type="entry name" value="RING"/>
    <property type="match status" value="1"/>
</dbReference>
<feature type="compositionally biased region" description="Polar residues" evidence="17">
    <location>
        <begin position="1"/>
        <end position="43"/>
    </location>
</feature>
<dbReference type="EnsemblMetazoa" id="GAUT013195-RA">
    <property type="protein sequence ID" value="GAUT013195-PA"/>
    <property type="gene ID" value="GAUT013195"/>
</dbReference>
<keyword evidence="13" id="KW-0539">Nucleus</keyword>
<feature type="domain" description="RING-type" evidence="18">
    <location>
        <begin position="228"/>
        <end position="269"/>
    </location>
</feature>
<evidence type="ECO:0000256" key="3">
    <source>
        <dbReference type="ARBA" id="ARBA00004496"/>
    </source>
</evidence>
<comment type="pathway">
    <text evidence="4">Protein modification; protein ubiquitination.</text>
</comment>
<feature type="region of interest" description="Disordered" evidence="17">
    <location>
        <begin position="1"/>
        <end position="97"/>
    </location>
</feature>
<keyword evidence="10 16" id="KW-0863">Zinc-finger</keyword>
<evidence type="ECO:0000256" key="17">
    <source>
        <dbReference type="SAM" id="MobiDB-lite"/>
    </source>
</evidence>
<dbReference type="Proteomes" id="UP000078200">
    <property type="component" value="Unassembled WGS sequence"/>
</dbReference>
<evidence type="ECO:0000256" key="6">
    <source>
        <dbReference type="ARBA" id="ARBA00012483"/>
    </source>
</evidence>
<dbReference type="GO" id="GO:0000976">
    <property type="term" value="F:transcription cis-regulatory region binding"/>
    <property type="evidence" value="ECO:0007669"/>
    <property type="project" value="TreeGrafter"/>
</dbReference>
<dbReference type="GO" id="GO:0045944">
    <property type="term" value="P:positive regulation of transcription by RNA polymerase II"/>
    <property type="evidence" value="ECO:0007669"/>
    <property type="project" value="TreeGrafter"/>
</dbReference>
<comment type="similarity">
    <text evidence="5">Belongs to the RNF10 family.</text>
</comment>
<feature type="region of interest" description="Disordered" evidence="17">
    <location>
        <begin position="707"/>
        <end position="726"/>
    </location>
</feature>
<dbReference type="GO" id="GO:0005737">
    <property type="term" value="C:cytoplasm"/>
    <property type="evidence" value="ECO:0007669"/>
    <property type="project" value="UniProtKB-SubCell"/>
</dbReference>
<dbReference type="FunFam" id="3.30.40.10:FF:000112">
    <property type="entry name" value="RING finger protein 10"/>
    <property type="match status" value="1"/>
</dbReference>
<evidence type="ECO:0000256" key="16">
    <source>
        <dbReference type="PROSITE-ProRule" id="PRU00175"/>
    </source>
</evidence>
<evidence type="ECO:0000259" key="18">
    <source>
        <dbReference type="PROSITE" id="PS50089"/>
    </source>
</evidence>
<evidence type="ECO:0000256" key="2">
    <source>
        <dbReference type="ARBA" id="ARBA00004123"/>
    </source>
</evidence>
<evidence type="ECO:0000256" key="14">
    <source>
        <dbReference type="ARBA" id="ARBA00035131"/>
    </source>
</evidence>
<keyword evidence="12" id="KW-0862">Zinc</keyword>
<evidence type="ECO:0000313" key="20">
    <source>
        <dbReference type="Proteomes" id="UP000078200"/>
    </source>
</evidence>
<evidence type="ECO:0000256" key="4">
    <source>
        <dbReference type="ARBA" id="ARBA00004906"/>
    </source>
</evidence>
<evidence type="ECO:0000256" key="12">
    <source>
        <dbReference type="ARBA" id="ARBA00022833"/>
    </source>
</evidence>
<dbReference type="InterPro" id="IPR039739">
    <property type="entry name" value="MAG2/RNF10"/>
</dbReference>
<keyword evidence="11" id="KW-0833">Ubl conjugation pathway</keyword>